<dbReference type="HAMAP" id="MF_00048">
    <property type="entry name" value="UPF0102"/>
    <property type="match status" value="1"/>
</dbReference>
<dbReference type="InterPro" id="IPR011335">
    <property type="entry name" value="Restrct_endonuc-II-like"/>
</dbReference>
<evidence type="ECO:0000313" key="3">
    <source>
        <dbReference type="EMBL" id="RWX76773.1"/>
    </source>
</evidence>
<comment type="caution">
    <text evidence="3">The sequence shown here is derived from an EMBL/GenBank/DDBJ whole genome shotgun (WGS) entry which is preliminary data.</text>
</comment>
<dbReference type="RefSeq" id="WP_128443690.1">
    <property type="nucleotide sequence ID" value="NZ_SBIP01000003.1"/>
</dbReference>
<dbReference type="AlphaFoldDB" id="A0A3S3RIA0"/>
<dbReference type="InterPro" id="IPR011856">
    <property type="entry name" value="tRNA_endonuc-like_dom_sf"/>
</dbReference>
<protein>
    <recommendedName>
        <fullName evidence="2">UPF0102 protein EPK99_13940</fullName>
    </recommendedName>
</protein>
<sequence>MGRRHRSAAEGRSASRRKAERRGHLSEYVAALYLLLKGYRILAIRHRTRLGEVDIVARKGNVLAFVEVKARRSEQAGIDAVGFDSQRRIRAASDLWLARHGNLATLSQRYDVIVVVPRRWPRHFPDAF</sequence>
<evidence type="ECO:0000313" key="4">
    <source>
        <dbReference type="Proteomes" id="UP000287687"/>
    </source>
</evidence>
<dbReference type="Pfam" id="PF02021">
    <property type="entry name" value="UPF0102"/>
    <property type="match status" value="1"/>
</dbReference>
<dbReference type="PANTHER" id="PTHR34039">
    <property type="entry name" value="UPF0102 PROTEIN YRAN"/>
    <property type="match status" value="1"/>
</dbReference>
<evidence type="ECO:0000256" key="2">
    <source>
        <dbReference type="HAMAP-Rule" id="MF_00048"/>
    </source>
</evidence>
<accession>A0A3S3RIA0</accession>
<keyword evidence="4" id="KW-1185">Reference proteome</keyword>
<dbReference type="SUPFAM" id="SSF52980">
    <property type="entry name" value="Restriction endonuclease-like"/>
    <property type="match status" value="1"/>
</dbReference>
<organism evidence="3 4">
    <name type="scientific">Neorhizobium lilium</name>
    <dbReference type="NCBI Taxonomy" id="2503024"/>
    <lineage>
        <taxon>Bacteria</taxon>
        <taxon>Pseudomonadati</taxon>
        <taxon>Pseudomonadota</taxon>
        <taxon>Alphaproteobacteria</taxon>
        <taxon>Hyphomicrobiales</taxon>
        <taxon>Rhizobiaceae</taxon>
        <taxon>Rhizobium/Agrobacterium group</taxon>
        <taxon>Neorhizobium</taxon>
    </lineage>
</organism>
<dbReference type="EMBL" id="SBIP01000003">
    <property type="protein sequence ID" value="RWX76773.1"/>
    <property type="molecule type" value="Genomic_DNA"/>
</dbReference>
<dbReference type="PANTHER" id="PTHR34039:SF1">
    <property type="entry name" value="UPF0102 PROTEIN YRAN"/>
    <property type="match status" value="1"/>
</dbReference>
<evidence type="ECO:0000256" key="1">
    <source>
        <dbReference type="ARBA" id="ARBA00006738"/>
    </source>
</evidence>
<comment type="similarity">
    <text evidence="1 2">Belongs to the UPF0102 family.</text>
</comment>
<gene>
    <name evidence="3" type="ORF">EPK99_13940</name>
</gene>
<dbReference type="InterPro" id="IPR003509">
    <property type="entry name" value="UPF0102_YraN-like"/>
</dbReference>
<proteinExistence type="inferred from homology"/>
<dbReference type="OrthoDB" id="9812968at2"/>
<dbReference type="Gene3D" id="3.40.1350.10">
    <property type="match status" value="1"/>
</dbReference>
<dbReference type="Proteomes" id="UP000287687">
    <property type="component" value="Unassembled WGS sequence"/>
</dbReference>
<reference evidence="3 4" key="1">
    <citation type="submission" date="2019-01" db="EMBL/GenBank/DDBJ databases">
        <title>The draft genome of Rhizobium sp. 24NR.</title>
        <authorList>
            <person name="Liu L."/>
            <person name="Liang L."/>
            <person name="Shi S."/>
            <person name="Xu L."/>
            <person name="Wang X."/>
            <person name="Li L."/>
            <person name="Zhang X."/>
        </authorList>
    </citation>
    <scope>NUCLEOTIDE SEQUENCE [LARGE SCALE GENOMIC DNA]</scope>
    <source>
        <strain evidence="3 4">24NR</strain>
    </source>
</reference>
<name>A0A3S3RIA0_9HYPH</name>
<dbReference type="NCBIfam" id="NF009151">
    <property type="entry name" value="PRK12497.1-5"/>
    <property type="match status" value="1"/>
</dbReference>
<dbReference type="GO" id="GO:0003676">
    <property type="term" value="F:nucleic acid binding"/>
    <property type="evidence" value="ECO:0007669"/>
    <property type="project" value="InterPro"/>
</dbReference>